<comment type="caution">
    <text evidence="1">The sequence shown here is derived from an EMBL/GenBank/DDBJ whole genome shotgun (WGS) entry which is preliminary data.</text>
</comment>
<reference evidence="1 2" key="1">
    <citation type="submission" date="2021-06" db="EMBL/GenBank/DDBJ databases">
        <title>Caerostris extrusa draft genome.</title>
        <authorList>
            <person name="Kono N."/>
            <person name="Arakawa K."/>
        </authorList>
    </citation>
    <scope>NUCLEOTIDE SEQUENCE [LARGE SCALE GENOMIC DNA]</scope>
</reference>
<sequence length="148" mass="15946">MTAAGLVSPLVSQTAVRTQSSGNGAAWTIVPAHSVHKMIAEFNELPMEGFLPMVYSERLAGEGKNLGQARGSLASCSDFQSSLAGSGGSWIPNCHPYPLLWCQCLAGRTCAWYMHGDTAARLFAALTIAWVSQWRYGACVPLRYMSKC</sequence>
<organism evidence="1 2">
    <name type="scientific">Caerostris extrusa</name>
    <name type="common">Bark spider</name>
    <name type="synonym">Caerostris bankana</name>
    <dbReference type="NCBI Taxonomy" id="172846"/>
    <lineage>
        <taxon>Eukaryota</taxon>
        <taxon>Metazoa</taxon>
        <taxon>Ecdysozoa</taxon>
        <taxon>Arthropoda</taxon>
        <taxon>Chelicerata</taxon>
        <taxon>Arachnida</taxon>
        <taxon>Araneae</taxon>
        <taxon>Araneomorphae</taxon>
        <taxon>Entelegynae</taxon>
        <taxon>Araneoidea</taxon>
        <taxon>Araneidae</taxon>
        <taxon>Caerostris</taxon>
    </lineage>
</organism>
<protein>
    <submittedName>
        <fullName evidence="1">Uncharacterized protein</fullName>
    </submittedName>
</protein>
<keyword evidence="2" id="KW-1185">Reference proteome</keyword>
<dbReference type="AlphaFoldDB" id="A0AAV4Q293"/>
<dbReference type="Proteomes" id="UP001054945">
    <property type="component" value="Unassembled WGS sequence"/>
</dbReference>
<dbReference type="EMBL" id="BPLR01005460">
    <property type="protein sequence ID" value="GIY02594.1"/>
    <property type="molecule type" value="Genomic_DNA"/>
</dbReference>
<name>A0AAV4Q293_CAEEX</name>
<proteinExistence type="predicted"/>
<evidence type="ECO:0000313" key="2">
    <source>
        <dbReference type="Proteomes" id="UP001054945"/>
    </source>
</evidence>
<accession>A0AAV4Q293</accession>
<gene>
    <name evidence="1" type="ORF">CEXT_539831</name>
</gene>
<evidence type="ECO:0000313" key="1">
    <source>
        <dbReference type="EMBL" id="GIY02594.1"/>
    </source>
</evidence>